<dbReference type="Proteomes" id="UP000887572">
    <property type="component" value="Unplaced"/>
</dbReference>
<evidence type="ECO:0000313" key="2">
    <source>
        <dbReference type="Proteomes" id="UP000887572"/>
    </source>
</evidence>
<keyword evidence="1" id="KW-1133">Transmembrane helix</keyword>
<feature type="transmembrane region" description="Helical" evidence="1">
    <location>
        <begin position="55"/>
        <end position="74"/>
    </location>
</feature>
<feature type="transmembrane region" description="Helical" evidence="1">
    <location>
        <begin position="17"/>
        <end position="43"/>
    </location>
</feature>
<dbReference type="InterPro" id="IPR019424">
    <property type="entry name" value="7TM_GPCR_Srsx"/>
</dbReference>
<dbReference type="WBParaSite" id="Gr19_v10_g919.t1">
    <property type="protein sequence ID" value="Gr19_v10_g919.t1"/>
    <property type="gene ID" value="Gr19_v10_g919"/>
</dbReference>
<feature type="transmembrane region" description="Helical" evidence="1">
    <location>
        <begin position="94"/>
        <end position="116"/>
    </location>
</feature>
<accession>A0A914IDE3</accession>
<keyword evidence="1" id="KW-0812">Transmembrane</keyword>
<dbReference type="Pfam" id="PF10320">
    <property type="entry name" value="7TM_GPCR_Srsx"/>
    <property type="match status" value="1"/>
</dbReference>
<keyword evidence="1" id="KW-0472">Membrane</keyword>
<keyword evidence="2" id="KW-1185">Reference proteome</keyword>
<reference evidence="3" key="1">
    <citation type="submission" date="2022-11" db="UniProtKB">
        <authorList>
            <consortium name="WormBaseParasite"/>
        </authorList>
    </citation>
    <scope>IDENTIFICATION</scope>
</reference>
<protein>
    <submittedName>
        <fullName evidence="3">G-protein coupled receptors family 1 profile domain-containing protein</fullName>
    </submittedName>
</protein>
<dbReference type="SUPFAM" id="SSF81321">
    <property type="entry name" value="Family A G protein-coupled receptor-like"/>
    <property type="match status" value="1"/>
</dbReference>
<organism evidence="2 3">
    <name type="scientific">Globodera rostochiensis</name>
    <name type="common">Golden nematode worm</name>
    <name type="synonym">Heterodera rostochiensis</name>
    <dbReference type="NCBI Taxonomy" id="31243"/>
    <lineage>
        <taxon>Eukaryota</taxon>
        <taxon>Metazoa</taxon>
        <taxon>Ecdysozoa</taxon>
        <taxon>Nematoda</taxon>
        <taxon>Chromadorea</taxon>
        <taxon>Rhabditida</taxon>
        <taxon>Tylenchina</taxon>
        <taxon>Tylenchomorpha</taxon>
        <taxon>Tylenchoidea</taxon>
        <taxon>Heteroderidae</taxon>
        <taxon>Heteroderinae</taxon>
        <taxon>Globodera</taxon>
    </lineage>
</organism>
<proteinExistence type="predicted"/>
<sequence length="182" mass="20400">MCLLGDNRSVFARLYSFRVNVCVEIITVFVYAIIWLQIAIGTIRKVKITSSHNMNILKCITIIILFVMFGWALNGLNPFYLPLLKLSPEETINFTVSLVQLTLIASASNAPVLYMFSGEYRRCFQKTFPWLAKKPTITAASTVQMISSTNMARRQVQAVPPTVQKASVDPPVVVNQPSTRIV</sequence>
<evidence type="ECO:0000256" key="1">
    <source>
        <dbReference type="SAM" id="Phobius"/>
    </source>
</evidence>
<name>A0A914IDE3_GLORO</name>
<evidence type="ECO:0000313" key="3">
    <source>
        <dbReference type="WBParaSite" id="Gr19_v10_g919.t1"/>
    </source>
</evidence>
<dbReference type="AlphaFoldDB" id="A0A914IDE3"/>